<dbReference type="EMBL" id="KN838661">
    <property type="protein sequence ID" value="KIJ98810.1"/>
    <property type="molecule type" value="Genomic_DNA"/>
</dbReference>
<accession>A0A0C9X108</accession>
<gene>
    <name evidence="1" type="ORF">K443DRAFT_195311</name>
</gene>
<proteinExistence type="predicted"/>
<name>A0A0C9X108_9AGAR</name>
<keyword evidence="2" id="KW-1185">Reference proteome</keyword>
<evidence type="ECO:0000313" key="1">
    <source>
        <dbReference type="EMBL" id="KIJ98810.1"/>
    </source>
</evidence>
<dbReference type="AlphaFoldDB" id="A0A0C9X108"/>
<organism evidence="1 2">
    <name type="scientific">Laccaria amethystina LaAM-08-1</name>
    <dbReference type="NCBI Taxonomy" id="1095629"/>
    <lineage>
        <taxon>Eukaryota</taxon>
        <taxon>Fungi</taxon>
        <taxon>Dikarya</taxon>
        <taxon>Basidiomycota</taxon>
        <taxon>Agaricomycotina</taxon>
        <taxon>Agaricomycetes</taxon>
        <taxon>Agaricomycetidae</taxon>
        <taxon>Agaricales</taxon>
        <taxon>Agaricineae</taxon>
        <taxon>Hydnangiaceae</taxon>
        <taxon>Laccaria</taxon>
    </lineage>
</organism>
<protein>
    <submittedName>
        <fullName evidence="1">Uncharacterized protein</fullName>
    </submittedName>
</protein>
<dbReference type="Proteomes" id="UP000054477">
    <property type="component" value="Unassembled WGS sequence"/>
</dbReference>
<sequence length="101" mass="11708">MLTEQREHSPLWLNQRIASWPQPAFSPSHRTCARDNIHLDRFSSLQRSGVPLLLEKTWFVQHTTPKFTEFVRLILGVRGFFCQYLSEVNPISVSSPSGFFC</sequence>
<evidence type="ECO:0000313" key="2">
    <source>
        <dbReference type="Proteomes" id="UP000054477"/>
    </source>
</evidence>
<reference evidence="1 2" key="1">
    <citation type="submission" date="2014-04" db="EMBL/GenBank/DDBJ databases">
        <authorList>
            <consortium name="DOE Joint Genome Institute"/>
            <person name="Kuo A."/>
            <person name="Kohler A."/>
            <person name="Nagy L.G."/>
            <person name="Floudas D."/>
            <person name="Copeland A."/>
            <person name="Barry K.W."/>
            <person name="Cichocki N."/>
            <person name="Veneault-Fourrey C."/>
            <person name="LaButti K."/>
            <person name="Lindquist E.A."/>
            <person name="Lipzen A."/>
            <person name="Lundell T."/>
            <person name="Morin E."/>
            <person name="Murat C."/>
            <person name="Sun H."/>
            <person name="Tunlid A."/>
            <person name="Henrissat B."/>
            <person name="Grigoriev I.V."/>
            <person name="Hibbett D.S."/>
            <person name="Martin F."/>
            <person name="Nordberg H.P."/>
            <person name="Cantor M.N."/>
            <person name="Hua S.X."/>
        </authorList>
    </citation>
    <scope>NUCLEOTIDE SEQUENCE [LARGE SCALE GENOMIC DNA]</scope>
    <source>
        <strain evidence="1 2">LaAM-08-1</strain>
    </source>
</reference>
<reference evidence="2" key="2">
    <citation type="submission" date="2015-01" db="EMBL/GenBank/DDBJ databases">
        <title>Evolutionary Origins and Diversification of the Mycorrhizal Mutualists.</title>
        <authorList>
            <consortium name="DOE Joint Genome Institute"/>
            <consortium name="Mycorrhizal Genomics Consortium"/>
            <person name="Kohler A."/>
            <person name="Kuo A."/>
            <person name="Nagy L.G."/>
            <person name="Floudas D."/>
            <person name="Copeland A."/>
            <person name="Barry K.W."/>
            <person name="Cichocki N."/>
            <person name="Veneault-Fourrey C."/>
            <person name="LaButti K."/>
            <person name="Lindquist E.A."/>
            <person name="Lipzen A."/>
            <person name="Lundell T."/>
            <person name="Morin E."/>
            <person name="Murat C."/>
            <person name="Riley R."/>
            <person name="Ohm R."/>
            <person name="Sun H."/>
            <person name="Tunlid A."/>
            <person name="Henrissat B."/>
            <person name="Grigoriev I.V."/>
            <person name="Hibbett D.S."/>
            <person name="Martin F."/>
        </authorList>
    </citation>
    <scope>NUCLEOTIDE SEQUENCE [LARGE SCALE GENOMIC DNA]</scope>
    <source>
        <strain evidence="2">LaAM-08-1</strain>
    </source>
</reference>
<dbReference type="HOGENOM" id="CLU_2292131_0_0_1"/>